<comment type="caution">
    <text evidence="2">The sequence shown here is derived from an EMBL/GenBank/DDBJ whole genome shotgun (WGS) entry which is preliminary data.</text>
</comment>
<protein>
    <recommendedName>
        <fullName evidence="4">Fibronectin type-III domain-containing protein</fullName>
    </recommendedName>
</protein>
<reference evidence="3" key="1">
    <citation type="journal article" date="2019" name="Int. J. Syst. Evol. Microbiol.">
        <title>The Global Catalogue of Microorganisms (GCM) 10K type strain sequencing project: providing services to taxonomists for standard genome sequencing and annotation.</title>
        <authorList>
            <consortium name="The Broad Institute Genomics Platform"/>
            <consortium name="The Broad Institute Genome Sequencing Center for Infectious Disease"/>
            <person name="Wu L."/>
            <person name="Ma J."/>
        </authorList>
    </citation>
    <scope>NUCLEOTIDE SEQUENCE [LARGE SCALE GENOMIC DNA]</scope>
    <source>
        <strain evidence="3">JCM 17111</strain>
    </source>
</reference>
<gene>
    <name evidence="2" type="ORF">GCM10022395_18110</name>
</gene>
<evidence type="ECO:0008006" key="4">
    <source>
        <dbReference type="Google" id="ProtNLM"/>
    </source>
</evidence>
<dbReference type="PROSITE" id="PS51257">
    <property type="entry name" value="PROKAR_LIPOPROTEIN"/>
    <property type="match status" value="1"/>
</dbReference>
<dbReference type="InterPro" id="IPR021862">
    <property type="entry name" value="DUF3472"/>
</dbReference>
<dbReference type="EMBL" id="BAABCY010000047">
    <property type="protein sequence ID" value="GAA3568674.1"/>
    <property type="molecule type" value="Genomic_DNA"/>
</dbReference>
<organism evidence="2 3">
    <name type="scientific">Snuella lapsa</name>
    <dbReference type="NCBI Taxonomy" id="870481"/>
    <lineage>
        <taxon>Bacteria</taxon>
        <taxon>Pseudomonadati</taxon>
        <taxon>Bacteroidota</taxon>
        <taxon>Flavobacteriia</taxon>
        <taxon>Flavobacteriales</taxon>
        <taxon>Flavobacteriaceae</taxon>
        <taxon>Snuella</taxon>
    </lineage>
</organism>
<evidence type="ECO:0000313" key="3">
    <source>
        <dbReference type="Proteomes" id="UP001500954"/>
    </source>
</evidence>
<dbReference type="Pfam" id="PF11958">
    <property type="entry name" value="DUF3472"/>
    <property type="match status" value="1"/>
</dbReference>
<name>A0ABP6XM65_9FLAO</name>
<proteinExistence type="predicted"/>
<dbReference type="Proteomes" id="UP001500954">
    <property type="component" value="Unassembled WGS sequence"/>
</dbReference>
<evidence type="ECO:0000313" key="2">
    <source>
        <dbReference type="EMBL" id="GAA3568674.1"/>
    </source>
</evidence>
<evidence type="ECO:0000256" key="1">
    <source>
        <dbReference type="SAM" id="SignalP"/>
    </source>
</evidence>
<accession>A0ABP6XM65</accession>
<sequence>MRKIININVLRITFVLFFYAMICSCSDHGNTPFKYRQVETEEEGQSNGDENQDNGPALIFTPNESFFSPIGTLRANLRDKTSGNAYNKNEYYDYIHNWSVLSDTIVFGIDIKTPGSLTIKPEMAIPSGQEGSILNIYLDNTSKESVLKATGSVENYQIQEGVTFDNVNTGFHILKLQLKTLQNSGAEIGRFNNLHISGKATKDAENVMRRYRANAVHCSWGTESSNPVEISVHELTIISKSQDFYQPITTVFGYTGSTWDKDTQSFGGYNFSLWSYGENDPVPPFYQESHLIAVGPGLVFGSYGHEGTGVKPRGPNPYVDKNVSTQTIAVRIQPGEVYDTYWSYYLSPVDGHWKLYGCGKKYNSNGQIKYLTTGAFVEVPGPADRVRNGNEICETQYRGWQMDTSGNWYPINTIRGTSRQSDLSFRDWRIVGNKFSMQMGGWGEPGIEKKTLILSNPDSTPNYLEGAYLDELYKMPATFVHNAPDEILSNSAKLNVNITDLGTNASAQIFWGTEEGLTKEERWQNSKSFQVSSGVKIITLDNLLSNTEYKYRVKITNDQGITWSFDTQKFKTLE</sequence>
<keyword evidence="3" id="KW-1185">Reference proteome</keyword>
<feature type="chain" id="PRO_5047357749" description="Fibronectin type-III domain-containing protein" evidence="1">
    <location>
        <begin position="21"/>
        <end position="574"/>
    </location>
</feature>
<keyword evidence="1" id="KW-0732">Signal</keyword>
<feature type="signal peptide" evidence="1">
    <location>
        <begin position="1"/>
        <end position="20"/>
    </location>
</feature>
<dbReference type="RefSeq" id="WP_345005635.1">
    <property type="nucleotide sequence ID" value="NZ_BAABCY010000047.1"/>
</dbReference>